<organism evidence="5">
    <name type="scientific">Ixodes ricinus</name>
    <name type="common">Common tick</name>
    <name type="synonym">Acarus ricinus</name>
    <dbReference type="NCBI Taxonomy" id="34613"/>
    <lineage>
        <taxon>Eukaryota</taxon>
        <taxon>Metazoa</taxon>
        <taxon>Ecdysozoa</taxon>
        <taxon>Arthropoda</taxon>
        <taxon>Chelicerata</taxon>
        <taxon>Arachnida</taxon>
        <taxon>Acari</taxon>
        <taxon>Parasitiformes</taxon>
        <taxon>Ixodida</taxon>
        <taxon>Ixodoidea</taxon>
        <taxon>Ixodidae</taxon>
        <taxon>Ixodinae</taxon>
        <taxon>Ixodes</taxon>
    </lineage>
</organism>
<keyword evidence="1 3" id="KW-0863">Zinc-finger</keyword>
<accession>A0A131Y582</accession>
<keyword evidence="1 3" id="KW-0479">Metal-binding</keyword>
<evidence type="ECO:0000256" key="1">
    <source>
        <dbReference type="ARBA" id="ARBA00022771"/>
    </source>
</evidence>
<dbReference type="Pfam" id="PF21355">
    <property type="entry name" value="TRAF-mep_MATH"/>
    <property type="match status" value="1"/>
</dbReference>
<dbReference type="InterPro" id="IPR013083">
    <property type="entry name" value="Znf_RING/FYVE/PHD"/>
</dbReference>
<evidence type="ECO:0000313" key="5">
    <source>
        <dbReference type="EMBL" id="JAP74643.1"/>
    </source>
</evidence>
<proteinExistence type="evidence at transcript level"/>
<dbReference type="SUPFAM" id="SSF57850">
    <property type="entry name" value="RING/U-box"/>
    <property type="match status" value="1"/>
</dbReference>
<dbReference type="AlphaFoldDB" id="A0A131Y582"/>
<name>A0A131Y582_IXORI</name>
<dbReference type="Gene3D" id="2.60.210.10">
    <property type="entry name" value="Apoptosis, Tumor Necrosis Factor Receptor Associated Protein 2, Chain A"/>
    <property type="match status" value="1"/>
</dbReference>
<dbReference type="GO" id="GO:0005164">
    <property type="term" value="F:tumor necrosis factor receptor binding"/>
    <property type="evidence" value="ECO:0007669"/>
    <property type="project" value="TreeGrafter"/>
</dbReference>
<reference evidence="5" key="1">
    <citation type="submission" date="2016-02" db="EMBL/GenBank/DDBJ databases">
        <title>RNAseq analyses of the midgut from blood- or serum-fed Ixodes ricinus ticks.</title>
        <authorList>
            <person name="Perner J."/>
            <person name="Provaznik J."/>
            <person name="Schrenkova J."/>
            <person name="Urbanova V."/>
            <person name="Ribeiro J.M."/>
            <person name="Kopacek P."/>
        </authorList>
    </citation>
    <scope>NUCLEOTIDE SEQUENCE</scope>
    <source>
        <tissue evidence="5">Gut</tissue>
    </source>
</reference>
<evidence type="ECO:0000259" key="4">
    <source>
        <dbReference type="PROSITE" id="PS50089"/>
    </source>
</evidence>
<dbReference type="EMBL" id="GEFM01001153">
    <property type="protein sequence ID" value="JAP74643.1"/>
    <property type="molecule type" value="mRNA"/>
</dbReference>
<dbReference type="PANTHER" id="PTHR10131">
    <property type="entry name" value="TNF RECEPTOR ASSOCIATED FACTOR"/>
    <property type="match status" value="1"/>
</dbReference>
<dbReference type="InterPro" id="IPR008974">
    <property type="entry name" value="TRAF-like"/>
</dbReference>
<dbReference type="InterPro" id="IPR001841">
    <property type="entry name" value="Znf_RING"/>
</dbReference>
<dbReference type="PROSITE" id="PS50089">
    <property type="entry name" value="ZF_RING_2"/>
    <property type="match status" value="1"/>
</dbReference>
<keyword evidence="5" id="KW-0675">Receptor</keyword>
<dbReference type="GO" id="GO:0043122">
    <property type="term" value="P:regulation of canonical NF-kappaB signal transduction"/>
    <property type="evidence" value="ECO:0007669"/>
    <property type="project" value="TreeGrafter"/>
</dbReference>
<dbReference type="PANTHER" id="PTHR10131:SF138">
    <property type="entry name" value="RE66324P"/>
    <property type="match status" value="1"/>
</dbReference>
<dbReference type="GO" id="GO:0009898">
    <property type="term" value="C:cytoplasmic side of plasma membrane"/>
    <property type="evidence" value="ECO:0007669"/>
    <property type="project" value="TreeGrafter"/>
</dbReference>
<dbReference type="Gene3D" id="3.30.40.10">
    <property type="entry name" value="Zinc/RING finger domain, C3HC4 (zinc finger)"/>
    <property type="match status" value="1"/>
</dbReference>
<dbReference type="GO" id="GO:0008270">
    <property type="term" value="F:zinc ion binding"/>
    <property type="evidence" value="ECO:0007669"/>
    <property type="project" value="UniProtKB-KW"/>
</dbReference>
<evidence type="ECO:0000256" key="3">
    <source>
        <dbReference type="PROSITE-ProRule" id="PRU00175"/>
    </source>
</evidence>
<feature type="domain" description="RING-type" evidence="4">
    <location>
        <begin position="30"/>
        <end position="68"/>
    </location>
</feature>
<evidence type="ECO:0000256" key="2">
    <source>
        <dbReference type="ARBA" id="ARBA00022833"/>
    </source>
</evidence>
<dbReference type="InterPro" id="IPR049342">
    <property type="entry name" value="TRAF1-6_MATH_dom"/>
</dbReference>
<keyword evidence="2" id="KW-0862">Zinc</keyword>
<protein>
    <submittedName>
        <fullName evidence="5">Putative tnf receptor-associated factor</fullName>
    </submittedName>
</protein>
<dbReference type="SUPFAM" id="SSF49599">
    <property type="entry name" value="TRAF domain-like"/>
    <property type="match status" value="2"/>
</dbReference>
<sequence length="420" mass="47495">MVSFRVAGFSDALDWRPTLFQEPIIAQKTCALCGVLYRKSVRLPCIHTLCTKCHAQCVDEGSACPVDQKPFCEDDVEQLEVPLKYILNRTVACWNTPKGCSFIGPVACLLEHYKECDFNVVPCCLWHSTVLQSDILEHFKNCCSIPQATRMPTDNPATQDLRNVSKACLEMNRAIGKISEDIMSLQSSLNRCSEDVRAEGTRCKGQLEAEASRLTEQLHDLCTVCSIEFTEVLQVLREAMAVYKKHVSEELCVQRDKLTEVLDVVRRSLPSPPKPESIHWCIEHWTDLKNEALRSGLKSLDSPKRTVCDYSVSQFVDLRRMGREVGLGCYMHLHPGEHDSQLAWPFSKVYTVGVIHPKGRSSMISYKVISGWHQHCGTFLRPKERSNEGFGPKCLSTAKELEDDGFIENDTLHVFLEIEP</sequence>